<evidence type="ECO:0000313" key="2">
    <source>
        <dbReference type="Proteomes" id="UP000383932"/>
    </source>
</evidence>
<gene>
    <name evidence="1" type="ORF">CTheo_3297</name>
</gene>
<organism evidence="1 2">
    <name type="scientific">Ceratobasidium theobromae</name>
    <dbReference type="NCBI Taxonomy" id="1582974"/>
    <lineage>
        <taxon>Eukaryota</taxon>
        <taxon>Fungi</taxon>
        <taxon>Dikarya</taxon>
        <taxon>Basidiomycota</taxon>
        <taxon>Agaricomycotina</taxon>
        <taxon>Agaricomycetes</taxon>
        <taxon>Cantharellales</taxon>
        <taxon>Ceratobasidiaceae</taxon>
        <taxon>Ceratobasidium</taxon>
    </lineage>
</organism>
<sequence length="109" mass="11336">MVSSYRSEALVSRGVSASAVEAPTTIALHAERGIVLQPQPAPASPPLLTTPAMAPHVGKALLRRQPGNVAVATVHQSSRPILAERAARWRDVSLANMAGLAATNNAPQD</sequence>
<accession>A0A5N5QNN3</accession>
<proteinExistence type="predicted"/>
<evidence type="ECO:0000313" key="1">
    <source>
        <dbReference type="EMBL" id="KAB5593294.1"/>
    </source>
</evidence>
<comment type="caution">
    <text evidence="1">The sequence shown here is derived from an EMBL/GenBank/DDBJ whole genome shotgun (WGS) entry which is preliminary data.</text>
</comment>
<keyword evidence="2" id="KW-1185">Reference proteome</keyword>
<dbReference type="EMBL" id="SSOP01000041">
    <property type="protein sequence ID" value="KAB5593294.1"/>
    <property type="molecule type" value="Genomic_DNA"/>
</dbReference>
<reference evidence="1 2" key="1">
    <citation type="journal article" date="2019" name="Fungal Biol. Biotechnol.">
        <title>Draft genome sequence of fastidious pathogen Ceratobasidium theobromae, which causes vascular-streak dieback in Theobroma cacao.</title>
        <authorList>
            <person name="Ali S.S."/>
            <person name="Asman A."/>
            <person name="Shao J."/>
            <person name="Firmansyah A.P."/>
            <person name="Susilo A.W."/>
            <person name="Rosmana A."/>
            <person name="McMahon P."/>
            <person name="Junaid M."/>
            <person name="Guest D."/>
            <person name="Kheng T.Y."/>
            <person name="Meinhardt L.W."/>
            <person name="Bailey B.A."/>
        </authorList>
    </citation>
    <scope>NUCLEOTIDE SEQUENCE [LARGE SCALE GENOMIC DNA]</scope>
    <source>
        <strain evidence="1 2">CT2</strain>
    </source>
</reference>
<dbReference type="Proteomes" id="UP000383932">
    <property type="component" value="Unassembled WGS sequence"/>
</dbReference>
<dbReference type="AlphaFoldDB" id="A0A5N5QNN3"/>
<protein>
    <submittedName>
        <fullName evidence="1">Uncharacterized protein</fullName>
    </submittedName>
</protein>
<name>A0A5N5QNN3_9AGAM</name>